<feature type="region of interest" description="Disordered" evidence="2">
    <location>
        <begin position="1"/>
        <end position="33"/>
    </location>
</feature>
<dbReference type="InterPro" id="IPR053178">
    <property type="entry name" value="Osmoadaptation_assoc"/>
</dbReference>
<name>A0A0U4ZRB3_ASPCI</name>
<dbReference type="PANTHER" id="PTHR38111:SF6">
    <property type="entry name" value="FINGER DOMAIN PROTEIN, PUTATIVE (AFU_ORTHOLOGUE AFUA_8G01940)-RELATED"/>
    <property type="match status" value="1"/>
</dbReference>
<reference evidence="4" key="1">
    <citation type="journal article" date="2016" name="Genome Announc.">
        <title>Draft genome sequences of fungus Aspergillus calidoustus.</title>
        <authorList>
            <person name="Horn F."/>
            <person name="Linde J."/>
            <person name="Mattern D.J."/>
            <person name="Walther G."/>
            <person name="Guthke R."/>
            <person name="Scherlach K."/>
            <person name="Martin K."/>
            <person name="Brakhage A.A."/>
            <person name="Petzke L."/>
            <person name="Valiante V."/>
        </authorList>
    </citation>
    <scope>NUCLEOTIDE SEQUENCE [LARGE SCALE GENOMIC DNA]</scope>
    <source>
        <strain evidence="4">SF006504</strain>
    </source>
</reference>
<organism evidence="3 4">
    <name type="scientific">Aspergillus calidoustus</name>
    <dbReference type="NCBI Taxonomy" id="454130"/>
    <lineage>
        <taxon>Eukaryota</taxon>
        <taxon>Fungi</taxon>
        <taxon>Dikarya</taxon>
        <taxon>Ascomycota</taxon>
        <taxon>Pezizomycotina</taxon>
        <taxon>Eurotiomycetes</taxon>
        <taxon>Eurotiomycetidae</taxon>
        <taxon>Eurotiales</taxon>
        <taxon>Aspergillaceae</taxon>
        <taxon>Aspergillus</taxon>
        <taxon>Aspergillus subgen. Nidulantes</taxon>
    </lineage>
</organism>
<protein>
    <submittedName>
        <fullName evidence="3">Uncharacterized protein</fullName>
    </submittedName>
</protein>
<evidence type="ECO:0000256" key="1">
    <source>
        <dbReference type="SAM" id="Coils"/>
    </source>
</evidence>
<dbReference type="EMBL" id="CDMC01000034">
    <property type="protein sequence ID" value="CEL11893.1"/>
    <property type="molecule type" value="Genomic_DNA"/>
</dbReference>
<keyword evidence="1" id="KW-0175">Coiled coil</keyword>
<gene>
    <name evidence="3" type="ORF">ASPCAL14988</name>
</gene>
<dbReference type="OrthoDB" id="5126878at2759"/>
<proteinExistence type="predicted"/>
<evidence type="ECO:0000313" key="3">
    <source>
        <dbReference type="EMBL" id="CEL11893.1"/>
    </source>
</evidence>
<dbReference type="STRING" id="454130.A0A0U4ZRB3"/>
<sequence>MNPPVVPSKRGAACLEPELGSRSKAQRHPCFDNDSIAVPQATSKYEPEISDECHSRKDKRHNRIPLALNHDLNRATRLISTPIPVPTPQPQSRPPLTIWQISNDAIRAPTLAAKSLDLQTREMFNTLLCTVLIPATFAAFTKRVDQDIIAFVRDDQRAQCPLIEWTVRCYATWHLASIHNDAGLLARSRYIYGVLIRYVRSALDEPRKRASEVTLVVAVLLSFYEAFDGSSPSAWLVHVRGVKEILRRRGATAHFSGFSRTIVLSCRALLIVEAFASCEECFLAESEWVSVSERAFEREERQGRGCRLVSLIDRTYREVVQMPGLVVRVRGLLETGTGGGCHDEGSGGVSVKQELRSQIQRSQAALRKLRQSLASLSAAEDSSAVTPKDNAESIIDSRFVSTITQYNLHAVCAAEELLGRLSTMLADTKQGNLAGICLKPRETILNCTPADRGVGCEASATLRSFNDSTTLDYIFLTLGVMAL</sequence>
<keyword evidence="4" id="KW-1185">Reference proteome</keyword>
<dbReference type="AlphaFoldDB" id="A0A0U4ZRB3"/>
<dbReference type="PANTHER" id="PTHR38111">
    <property type="entry name" value="ZN(2)-C6 FUNGAL-TYPE DOMAIN-CONTAINING PROTEIN-RELATED"/>
    <property type="match status" value="1"/>
</dbReference>
<dbReference type="Pfam" id="PF11951">
    <property type="entry name" value="Fungal_trans_2"/>
    <property type="match status" value="1"/>
</dbReference>
<dbReference type="InterPro" id="IPR021858">
    <property type="entry name" value="Fun_TF"/>
</dbReference>
<feature type="coiled-coil region" evidence="1">
    <location>
        <begin position="352"/>
        <end position="379"/>
    </location>
</feature>
<evidence type="ECO:0000256" key="2">
    <source>
        <dbReference type="SAM" id="MobiDB-lite"/>
    </source>
</evidence>
<evidence type="ECO:0000313" key="4">
    <source>
        <dbReference type="Proteomes" id="UP000054771"/>
    </source>
</evidence>
<accession>A0A0U4ZRB3</accession>
<dbReference type="Proteomes" id="UP000054771">
    <property type="component" value="Unassembled WGS sequence"/>
</dbReference>